<dbReference type="Proteomes" id="UP000233440">
    <property type="component" value="Unassembled WGS sequence"/>
</dbReference>
<dbReference type="Pfam" id="PF02767">
    <property type="entry name" value="DNA_pol3_beta_2"/>
    <property type="match status" value="1"/>
</dbReference>
<dbReference type="OrthoDB" id="8421503at2"/>
<evidence type="ECO:0000256" key="6">
    <source>
        <dbReference type="ARBA" id="ARBA00022695"/>
    </source>
</evidence>
<comment type="function">
    <text evidence="10">Confers DNA tethering and processivity to DNA polymerases and other proteins. Acts as a clamp, forming a ring around DNA (a reaction catalyzed by the clamp-loading complex) which diffuses in an ATP-independent manner freely and bidirectionally along dsDNA. Initially characterized for its ability to contact the catalytic subunit of DNA polymerase III (Pol III), a complex, multichain enzyme responsible for most of the replicative synthesis in bacteria; Pol III exhibits 3'-5' exonuclease proofreading activity. The beta chain is required for initiation of replication as well as for processivity of DNA replication.</text>
</comment>
<dbReference type="PANTHER" id="PTHR30478:SF0">
    <property type="entry name" value="BETA SLIDING CLAMP"/>
    <property type="match status" value="1"/>
</dbReference>
<dbReference type="AlphaFoldDB" id="A0A2N3LDT3"/>
<comment type="similarity">
    <text evidence="2 10">Belongs to the beta sliding clamp family.</text>
</comment>
<feature type="domain" description="DNA polymerase III beta sliding clamp C-terminal" evidence="13">
    <location>
        <begin position="255"/>
        <end position="374"/>
    </location>
</feature>
<evidence type="ECO:0000259" key="11">
    <source>
        <dbReference type="Pfam" id="PF00712"/>
    </source>
</evidence>
<dbReference type="SMART" id="SM00480">
    <property type="entry name" value="POL3Bc"/>
    <property type="match status" value="1"/>
</dbReference>
<dbReference type="CDD" id="cd00140">
    <property type="entry name" value="beta_clamp"/>
    <property type="match status" value="1"/>
</dbReference>
<dbReference type="PIRSF" id="PIRSF000804">
    <property type="entry name" value="DNA_pol_III_b"/>
    <property type="match status" value="1"/>
</dbReference>
<dbReference type="SUPFAM" id="SSF55979">
    <property type="entry name" value="DNA clamp"/>
    <property type="match status" value="3"/>
</dbReference>
<dbReference type="GO" id="GO:0003887">
    <property type="term" value="F:DNA-directed DNA polymerase activity"/>
    <property type="evidence" value="ECO:0007669"/>
    <property type="project" value="UniProtKB-UniRule"/>
</dbReference>
<sequence length="376" mass="41719">MEMVIKKDCFAKAVSDVCRAISFKSSMPVLTGIKLVVIENGLVIVGSNSDIFIEKTIPSFADGVKVLDIIETGSVVISAKYLSEIVKKLSGDIRLRVKNESSVTLASDDVVVNFNGFHAEEYPHLPNMMGADYCKVGWLDLVEMIKQTVFAASANDYHPVLSGVCMTFREKYLSIAATNSHRLAFKKIPLVCEINNNVIVPSKTLHELIKLLNNETEDIHIFITENHIGFKANNVSLFSRLIGGIYPNIDGLLSQQCKTSITLNKNRFLKGIDRACLFASEWKNNNVHIEMQGGIELIISSAATEVGKIRETQPVLKVDGDPEFKITLNGDFLVSALKVIKEDNVIMYFNGHMRPVLIEPVGNSSYYYLISPVRSN</sequence>
<evidence type="ECO:0000259" key="12">
    <source>
        <dbReference type="Pfam" id="PF02767"/>
    </source>
</evidence>
<dbReference type="Gene3D" id="3.10.150.10">
    <property type="entry name" value="DNA Polymerase III, subunit A, domain 2"/>
    <property type="match status" value="1"/>
</dbReference>
<evidence type="ECO:0000313" key="14">
    <source>
        <dbReference type="EMBL" id="PKR82735.1"/>
    </source>
</evidence>
<dbReference type="InterPro" id="IPR022635">
    <property type="entry name" value="DNA_polIII_beta_C"/>
</dbReference>
<dbReference type="GO" id="GO:0005737">
    <property type="term" value="C:cytoplasm"/>
    <property type="evidence" value="ECO:0007669"/>
    <property type="project" value="UniProtKB-SubCell"/>
</dbReference>
<keyword evidence="4 10" id="KW-0963">Cytoplasm</keyword>
<evidence type="ECO:0000256" key="3">
    <source>
        <dbReference type="ARBA" id="ARBA00021035"/>
    </source>
</evidence>
<feature type="domain" description="DNA polymerase III beta sliding clamp central" evidence="12">
    <location>
        <begin position="141"/>
        <end position="248"/>
    </location>
</feature>
<dbReference type="PANTHER" id="PTHR30478">
    <property type="entry name" value="DNA POLYMERASE III SUBUNIT BETA"/>
    <property type="match status" value="1"/>
</dbReference>
<keyword evidence="15" id="KW-1185">Reference proteome</keyword>
<reference evidence="14 15" key="1">
    <citation type="submission" date="2017-11" db="EMBL/GenBank/DDBJ databases">
        <title>Bacillus camelliae sp. nov., isolated from pu'er tea.</title>
        <authorList>
            <person name="Niu L."/>
        </authorList>
    </citation>
    <scope>NUCLEOTIDE SEQUENCE [LARGE SCALE GENOMIC DNA]</scope>
    <source>
        <strain evidence="14 15">7578-1</strain>
    </source>
</reference>
<dbReference type="RefSeq" id="WP_101356512.1">
    <property type="nucleotide sequence ID" value="NZ_PIQO01000029.1"/>
</dbReference>
<comment type="subcellular location">
    <subcellularLocation>
        <location evidence="1 10">Cytoplasm</location>
    </subcellularLocation>
</comment>
<dbReference type="GO" id="GO:0009360">
    <property type="term" value="C:DNA polymerase III complex"/>
    <property type="evidence" value="ECO:0007669"/>
    <property type="project" value="InterPro"/>
</dbReference>
<evidence type="ECO:0000256" key="8">
    <source>
        <dbReference type="ARBA" id="ARBA00022932"/>
    </source>
</evidence>
<dbReference type="EMBL" id="PIQO01000029">
    <property type="protein sequence ID" value="PKR82735.1"/>
    <property type="molecule type" value="Genomic_DNA"/>
</dbReference>
<dbReference type="GO" id="GO:0006271">
    <property type="term" value="P:DNA strand elongation involved in DNA replication"/>
    <property type="evidence" value="ECO:0007669"/>
    <property type="project" value="TreeGrafter"/>
</dbReference>
<keyword evidence="6 10" id="KW-0548">Nucleotidyltransferase</keyword>
<dbReference type="NCBIfam" id="TIGR00663">
    <property type="entry name" value="dnan"/>
    <property type="match status" value="1"/>
</dbReference>
<keyword evidence="9" id="KW-0238">DNA-binding</keyword>
<evidence type="ECO:0000256" key="1">
    <source>
        <dbReference type="ARBA" id="ARBA00004496"/>
    </source>
</evidence>
<protein>
    <recommendedName>
        <fullName evidence="3 10">Beta sliding clamp</fullName>
    </recommendedName>
</protein>
<dbReference type="InterPro" id="IPR022637">
    <property type="entry name" value="DNA_polIII_beta_cen"/>
</dbReference>
<evidence type="ECO:0000256" key="5">
    <source>
        <dbReference type="ARBA" id="ARBA00022679"/>
    </source>
</evidence>
<dbReference type="InterPro" id="IPR022634">
    <property type="entry name" value="DNA_polIII_beta_N"/>
</dbReference>
<dbReference type="Gene3D" id="3.70.10.10">
    <property type="match status" value="1"/>
</dbReference>
<dbReference type="InterPro" id="IPR046938">
    <property type="entry name" value="DNA_clamp_sf"/>
</dbReference>
<keyword evidence="7 10" id="KW-0235">DNA replication</keyword>
<dbReference type="InterPro" id="IPR001001">
    <property type="entry name" value="DNA_polIII_beta"/>
</dbReference>
<evidence type="ECO:0000313" key="15">
    <source>
        <dbReference type="Proteomes" id="UP000233440"/>
    </source>
</evidence>
<evidence type="ECO:0000256" key="9">
    <source>
        <dbReference type="ARBA" id="ARBA00023125"/>
    </source>
</evidence>
<keyword evidence="8 10" id="KW-0239">DNA-directed DNA polymerase</keyword>
<gene>
    <name evidence="14" type="primary">dnaN</name>
    <name evidence="14" type="ORF">CWO92_22815</name>
</gene>
<proteinExistence type="inferred from homology"/>
<comment type="subunit">
    <text evidence="10">Forms a ring-shaped head-to-tail homodimer around DNA.</text>
</comment>
<evidence type="ECO:0000256" key="4">
    <source>
        <dbReference type="ARBA" id="ARBA00022490"/>
    </source>
</evidence>
<accession>A0A2N3LDT3</accession>
<evidence type="ECO:0000256" key="10">
    <source>
        <dbReference type="PIRNR" id="PIRNR000804"/>
    </source>
</evidence>
<organism evidence="14 15">
    <name type="scientific">Heyndrickxia camelliae</name>
    <dbReference type="NCBI Taxonomy" id="1707093"/>
    <lineage>
        <taxon>Bacteria</taxon>
        <taxon>Bacillati</taxon>
        <taxon>Bacillota</taxon>
        <taxon>Bacilli</taxon>
        <taxon>Bacillales</taxon>
        <taxon>Bacillaceae</taxon>
        <taxon>Heyndrickxia</taxon>
    </lineage>
</organism>
<evidence type="ECO:0000256" key="7">
    <source>
        <dbReference type="ARBA" id="ARBA00022705"/>
    </source>
</evidence>
<evidence type="ECO:0000259" key="13">
    <source>
        <dbReference type="Pfam" id="PF02768"/>
    </source>
</evidence>
<dbReference type="GO" id="GO:0003677">
    <property type="term" value="F:DNA binding"/>
    <property type="evidence" value="ECO:0007669"/>
    <property type="project" value="UniProtKB-UniRule"/>
</dbReference>
<dbReference type="Pfam" id="PF00712">
    <property type="entry name" value="DNA_pol3_beta"/>
    <property type="match status" value="1"/>
</dbReference>
<dbReference type="Pfam" id="PF02768">
    <property type="entry name" value="DNA_pol3_beta_3"/>
    <property type="match status" value="1"/>
</dbReference>
<dbReference type="GO" id="GO:0008408">
    <property type="term" value="F:3'-5' exonuclease activity"/>
    <property type="evidence" value="ECO:0007669"/>
    <property type="project" value="InterPro"/>
</dbReference>
<evidence type="ECO:0000256" key="2">
    <source>
        <dbReference type="ARBA" id="ARBA00010752"/>
    </source>
</evidence>
<keyword evidence="5 10" id="KW-0808">Transferase</keyword>
<comment type="caution">
    <text evidence="14">The sequence shown here is derived from an EMBL/GenBank/DDBJ whole genome shotgun (WGS) entry which is preliminary data.</text>
</comment>
<feature type="domain" description="DNA polymerase III beta sliding clamp N-terminal" evidence="11">
    <location>
        <begin position="1"/>
        <end position="126"/>
    </location>
</feature>
<name>A0A2N3LDT3_9BACI</name>